<proteinExistence type="predicted"/>
<evidence type="ECO:0000313" key="3">
    <source>
        <dbReference type="Proteomes" id="UP000886523"/>
    </source>
</evidence>
<evidence type="ECO:0000313" key="2">
    <source>
        <dbReference type="EMBL" id="KAF9514281.1"/>
    </source>
</evidence>
<name>A0A9P6DTH1_9AGAM</name>
<feature type="domain" description="F-box" evidence="1">
    <location>
        <begin position="1"/>
        <end position="46"/>
    </location>
</feature>
<sequence length="314" mass="35356">MRITSLPDILIFHVLHLLDVKEIILVRRLNRRFLYLTKRLDFWLVVSRRYEHTLPVGLDMTSANALERAIVSAAQLELRLSSHTPVPRAAWNLPSIRRSPMYGTLVGKYFIFISLGIPGAGEGEGIICLDVQTGDSWRFRPLSDFNVRWEKMSINASREVIVNGQVGIALTLSNKDHWIFFRSMPRTGPVSMGHVCSIPLVTMPNPISCIRFSRTKYLVGTECGEIAVVDLSTLEQWQFNVGDRVCDLAIYGLTPLPGNKWMNCKSQWTSPSSITEGSACFLPLPFSTQKQTTPSWLSLRNSAVASRNTHLCHV</sequence>
<dbReference type="InterPro" id="IPR001810">
    <property type="entry name" value="F-box_dom"/>
</dbReference>
<dbReference type="SUPFAM" id="SSF81383">
    <property type="entry name" value="F-box domain"/>
    <property type="match status" value="1"/>
</dbReference>
<dbReference type="PROSITE" id="PS50181">
    <property type="entry name" value="FBOX"/>
    <property type="match status" value="1"/>
</dbReference>
<gene>
    <name evidence="2" type="ORF">BS47DRAFT_883872</name>
</gene>
<dbReference type="AlphaFoldDB" id="A0A9P6DTH1"/>
<accession>A0A9P6DTH1</accession>
<reference evidence="2" key="1">
    <citation type="journal article" date="2020" name="Nat. Commun.">
        <title>Large-scale genome sequencing of mycorrhizal fungi provides insights into the early evolution of symbiotic traits.</title>
        <authorList>
            <person name="Miyauchi S."/>
            <person name="Kiss E."/>
            <person name="Kuo A."/>
            <person name="Drula E."/>
            <person name="Kohler A."/>
            <person name="Sanchez-Garcia M."/>
            <person name="Morin E."/>
            <person name="Andreopoulos B."/>
            <person name="Barry K.W."/>
            <person name="Bonito G."/>
            <person name="Buee M."/>
            <person name="Carver A."/>
            <person name="Chen C."/>
            <person name="Cichocki N."/>
            <person name="Clum A."/>
            <person name="Culley D."/>
            <person name="Crous P.W."/>
            <person name="Fauchery L."/>
            <person name="Girlanda M."/>
            <person name="Hayes R.D."/>
            <person name="Keri Z."/>
            <person name="LaButti K."/>
            <person name="Lipzen A."/>
            <person name="Lombard V."/>
            <person name="Magnuson J."/>
            <person name="Maillard F."/>
            <person name="Murat C."/>
            <person name="Nolan M."/>
            <person name="Ohm R.A."/>
            <person name="Pangilinan J."/>
            <person name="Pereira M.F."/>
            <person name="Perotto S."/>
            <person name="Peter M."/>
            <person name="Pfister S."/>
            <person name="Riley R."/>
            <person name="Sitrit Y."/>
            <person name="Stielow J.B."/>
            <person name="Szollosi G."/>
            <person name="Zifcakova L."/>
            <person name="Stursova M."/>
            <person name="Spatafora J.W."/>
            <person name="Tedersoo L."/>
            <person name="Vaario L.M."/>
            <person name="Yamada A."/>
            <person name="Yan M."/>
            <person name="Wang P."/>
            <person name="Xu J."/>
            <person name="Bruns T."/>
            <person name="Baldrian P."/>
            <person name="Vilgalys R."/>
            <person name="Dunand C."/>
            <person name="Henrissat B."/>
            <person name="Grigoriev I.V."/>
            <person name="Hibbett D."/>
            <person name="Nagy L.G."/>
            <person name="Martin F.M."/>
        </authorList>
    </citation>
    <scope>NUCLEOTIDE SEQUENCE</scope>
    <source>
        <strain evidence="2">UP504</strain>
    </source>
</reference>
<evidence type="ECO:0000259" key="1">
    <source>
        <dbReference type="PROSITE" id="PS50181"/>
    </source>
</evidence>
<keyword evidence="3" id="KW-1185">Reference proteome</keyword>
<protein>
    <recommendedName>
        <fullName evidence="1">F-box domain-containing protein</fullName>
    </recommendedName>
</protein>
<organism evidence="2 3">
    <name type="scientific">Hydnum rufescens UP504</name>
    <dbReference type="NCBI Taxonomy" id="1448309"/>
    <lineage>
        <taxon>Eukaryota</taxon>
        <taxon>Fungi</taxon>
        <taxon>Dikarya</taxon>
        <taxon>Basidiomycota</taxon>
        <taxon>Agaricomycotina</taxon>
        <taxon>Agaricomycetes</taxon>
        <taxon>Cantharellales</taxon>
        <taxon>Hydnaceae</taxon>
        <taxon>Hydnum</taxon>
    </lineage>
</organism>
<comment type="caution">
    <text evidence="2">The sequence shown here is derived from an EMBL/GenBank/DDBJ whole genome shotgun (WGS) entry which is preliminary data.</text>
</comment>
<dbReference type="EMBL" id="MU128962">
    <property type="protein sequence ID" value="KAF9514281.1"/>
    <property type="molecule type" value="Genomic_DNA"/>
</dbReference>
<dbReference type="InterPro" id="IPR036047">
    <property type="entry name" value="F-box-like_dom_sf"/>
</dbReference>
<dbReference type="Proteomes" id="UP000886523">
    <property type="component" value="Unassembled WGS sequence"/>
</dbReference>
<dbReference type="Pfam" id="PF00646">
    <property type="entry name" value="F-box"/>
    <property type="match status" value="1"/>
</dbReference>